<accession>A0A2P4Y9D5</accession>
<keyword evidence="2" id="KW-1185">Reference proteome</keyword>
<name>A0A2P4Y9D5_9STRA</name>
<dbReference type="EMBL" id="NCKW01004897">
    <property type="protein sequence ID" value="POM74279.1"/>
    <property type="molecule type" value="Genomic_DNA"/>
</dbReference>
<dbReference type="Proteomes" id="UP000237271">
    <property type="component" value="Unassembled WGS sequence"/>
</dbReference>
<evidence type="ECO:0000313" key="1">
    <source>
        <dbReference type="EMBL" id="POM74279.1"/>
    </source>
</evidence>
<protein>
    <submittedName>
        <fullName evidence="1">Uncharacterized protein</fullName>
    </submittedName>
</protein>
<organism evidence="1 2">
    <name type="scientific">Phytophthora palmivora</name>
    <dbReference type="NCBI Taxonomy" id="4796"/>
    <lineage>
        <taxon>Eukaryota</taxon>
        <taxon>Sar</taxon>
        <taxon>Stramenopiles</taxon>
        <taxon>Oomycota</taxon>
        <taxon>Peronosporomycetes</taxon>
        <taxon>Peronosporales</taxon>
        <taxon>Peronosporaceae</taxon>
        <taxon>Phytophthora</taxon>
    </lineage>
</organism>
<evidence type="ECO:0000313" key="2">
    <source>
        <dbReference type="Proteomes" id="UP000237271"/>
    </source>
</evidence>
<gene>
    <name evidence="1" type="ORF">PHPALM_8791</name>
</gene>
<dbReference type="AlphaFoldDB" id="A0A2P4Y9D5"/>
<reference evidence="1 2" key="1">
    <citation type="journal article" date="2017" name="Genome Biol. Evol.">
        <title>Phytophthora megakarya and P. palmivora, closely related causal agents of cacao black pod rot, underwent increases in genome sizes and gene numbers by different mechanisms.</title>
        <authorList>
            <person name="Ali S.S."/>
            <person name="Shao J."/>
            <person name="Lary D.J."/>
            <person name="Kronmiller B."/>
            <person name="Shen D."/>
            <person name="Strem M.D."/>
            <person name="Amoako-Attah I."/>
            <person name="Akrofi A.Y."/>
            <person name="Begoude B.A."/>
            <person name="Ten Hoopen G.M."/>
            <person name="Coulibaly K."/>
            <person name="Kebe B.I."/>
            <person name="Melnick R.L."/>
            <person name="Guiltinan M.J."/>
            <person name="Tyler B.M."/>
            <person name="Meinhardt L.W."/>
            <person name="Bailey B.A."/>
        </authorList>
    </citation>
    <scope>NUCLEOTIDE SEQUENCE [LARGE SCALE GENOMIC DNA]</scope>
    <source>
        <strain evidence="2">sbr112.9</strain>
    </source>
</reference>
<sequence length="92" mass="10154">MWMVDLTSQFSYYNQLQTLMLLGGTQTTSTPEDANATIPILDKSAVVEKKVQAPQALKSLDIAVNAVVVAVVKVLVEMQKQVMEIYAKLQEP</sequence>
<proteinExistence type="predicted"/>
<comment type="caution">
    <text evidence="1">The sequence shown here is derived from an EMBL/GenBank/DDBJ whole genome shotgun (WGS) entry which is preliminary data.</text>
</comment>